<dbReference type="InterPro" id="IPR029063">
    <property type="entry name" value="SAM-dependent_MTases_sf"/>
</dbReference>
<protein>
    <submittedName>
        <fullName evidence="3">Uncharacterized protein</fullName>
    </submittedName>
</protein>
<keyword evidence="4" id="KW-1185">Reference proteome</keyword>
<dbReference type="InterPro" id="IPR042086">
    <property type="entry name" value="MeTrfase_capping"/>
</dbReference>
<evidence type="ECO:0000256" key="2">
    <source>
        <dbReference type="ARBA" id="ARBA00022842"/>
    </source>
</evidence>
<dbReference type="OrthoDB" id="1523883at2759"/>
<reference evidence="3 4" key="1">
    <citation type="submission" date="2017-09" db="EMBL/GenBank/DDBJ databases">
        <title>WGS assembly of Aquilegia coerulea Goldsmith.</title>
        <authorList>
            <person name="Hodges S."/>
            <person name="Kramer E."/>
            <person name="Nordborg M."/>
            <person name="Tomkins J."/>
            <person name="Borevitz J."/>
            <person name="Derieg N."/>
            <person name="Yan J."/>
            <person name="Mihaltcheva S."/>
            <person name="Hayes R.D."/>
            <person name="Rokhsar D."/>
        </authorList>
    </citation>
    <scope>NUCLEOTIDE SEQUENCE [LARGE SCALE GENOMIC DNA]</scope>
    <source>
        <strain evidence="4">cv. Goldsmith</strain>
    </source>
</reference>
<evidence type="ECO:0000256" key="1">
    <source>
        <dbReference type="ARBA" id="ARBA00022723"/>
    </source>
</evidence>
<dbReference type="Gene3D" id="3.40.50.150">
    <property type="entry name" value="Vaccinia Virus protein VP39"/>
    <property type="match status" value="1"/>
</dbReference>
<dbReference type="AlphaFoldDB" id="A0A2G5C2Z0"/>
<dbReference type="Proteomes" id="UP000230069">
    <property type="component" value="Unassembled WGS sequence"/>
</dbReference>
<dbReference type="SUPFAM" id="SSF53335">
    <property type="entry name" value="S-adenosyl-L-methionine-dependent methyltransferases"/>
    <property type="match status" value="1"/>
</dbReference>
<dbReference type="PANTHER" id="PTHR31009">
    <property type="entry name" value="S-ADENOSYL-L-METHIONINE:CARBOXYL METHYLTRANSFERASE FAMILY PROTEIN"/>
    <property type="match status" value="1"/>
</dbReference>
<evidence type="ECO:0000313" key="3">
    <source>
        <dbReference type="EMBL" id="PIA25648.1"/>
    </source>
</evidence>
<sequence>MTKEVAEACAAFPMKGGDGRYSYAKNSTYQKKYVDDAKELIIEGIVNHLDVKQIKSSFPSICIADLGCSVGPNTFFAVENIIEGIQHKSKLQDLSPPEFQVFFSDHVSNDFNKLFASLPSDKQYLASGVPGSFYNRLFPKASLHFVHSSTSIHWLSKVPKELNDVNSPTYNKGRIHHGDAPKEVEQAYLAQFVKDMDSFLSARAEELVSGGLMALMIPTKALEAHTFPHGFDILGSCLMEMAKKGRFSEAEVDSFNIPMYIPSVEEFEGAIKSNEYFTIESLELLGDPSKKTNKQLDAETMKKLNRTVLDSLIGGHFGAEIMDELVDPYTEKLIEIYKSESRFDRSLFVLLKRI</sequence>
<accession>A0A2G5C2Z0</accession>
<dbReference type="InterPro" id="IPR005299">
    <property type="entry name" value="MeTrfase_7"/>
</dbReference>
<name>A0A2G5C2Z0_AQUCA</name>
<dbReference type="GO" id="GO:0046872">
    <property type="term" value="F:metal ion binding"/>
    <property type="evidence" value="ECO:0007669"/>
    <property type="project" value="UniProtKB-KW"/>
</dbReference>
<dbReference type="InParanoid" id="A0A2G5C2Z0"/>
<evidence type="ECO:0000313" key="4">
    <source>
        <dbReference type="Proteomes" id="UP000230069"/>
    </source>
</evidence>
<keyword evidence="1" id="KW-0479">Metal-binding</keyword>
<gene>
    <name evidence="3" type="ORF">AQUCO_11000052v1</name>
</gene>
<keyword evidence="2" id="KW-0460">Magnesium</keyword>
<organism evidence="3 4">
    <name type="scientific">Aquilegia coerulea</name>
    <name type="common">Rocky mountain columbine</name>
    <dbReference type="NCBI Taxonomy" id="218851"/>
    <lineage>
        <taxon>Eukaryota</taxon>
        <taxon>Viridiplantae</taxon>
        <taxon>Streptophyta</taxon>
        <taxon>Embryophyta</taxon>
        <taxon>Tracheophyta</taxon>
        <taxon>Spermatophyta</taxon>
        <taxon>Magnoliopsida</taxon>
        <taxon>Ranunculales</taxon>
        <taxon>Ranunculaceae</taxon>
        <taxon>Thalictroideae</taxon>
        <taxon>Aquilegia</taxon>
    </lineage>
</organism>
<dbReference type="EMBL" id="KZ305126">
    <property type="protein sequence ID" value="PIA25648.1"/>
    <property type="molecule type" value="Genomic_DNA"/>
</dbReference>
<dbReference type="GO" id="GO:0008168">
    <property type="term" value="F:methyltransferase activity"/>
    <property type="evidence" value="ECO:0007669"/>
    <property type="project" value="InterPro"/>
</dbReference>
<dbReference type="Gene3D" id="1.10.1200.270">
    <property type="entry name" value="Methyltransferase, alpha-helical capping domain"/>
    <property type="match status" value="1"/>
</dbReference>
<dbReference type="Pfam" id="PF03492">
    <property type="entry name" value="Methyltransf_7"/>
    <property type="match status" value="1"/>
</dbReference>
<proteinExistence type="predicted"/>